<protein>
    <recommendedName>
        <fullName evidence="2">Tll0287-like domain-containing protein</fullName>
    </recommendedName>
</protein>
<dbReference type="Proteomes" id="UP000221024">
    <property type="component" value="Unassembled WGS sequence"/>
</dbReference>
<evidence type="ECO:0000259" key="2">
    <source>
        <dbReference type="Pfam" id="PF11845"/>
    </source>
</evidence>
<name>A0A2H3P1K8_9BACT</name>
<dbReference type="RefSeq" id="WP_098060858.1">
    <property type="nucleotide sequence ID" value="NZ_PDEP01000001.1"/>
</dbReference>
<dbReference type="AlphaFoldDB" id="A0A2H3P1K8"/>
<keyword evidence="1" id="KW-0732">Signal</keyword>
<organism evidence="3 4">
    <name type="scientific">Longimonas halophila</name>
    <dbReference type="NCBI Taxonomy" id="1469170"/>
    <lineage>
        <taxon>Bacteria</taxon>
        <taxon>Pseudomonadati</taxon>
        <taxon>Rhodothermota</taxon>
        <taxon>Rhodothermia</taxon>
        <taxon>Rhodothermales</taxon>
        <taxon>Salisaetaceae</taxon>
        <taxon>Longimonas</taxon>
    </lineage>
</organism>
<reference evidence="3 4" key="1">
    <citation type="submission" date="2017-10" db="EMBL/GenBank/DDBJ databases">
        <title>Draft genome of Longimonas halophila.</title>
        <authorList>
            <person name="Goh K.M."/>
            <person name="Shamsir M.S."/>
            <person name="Lim S.W."/>
        </authorList>
    </citation>
    <scope>NUCLEOTIDE SEQUENCE [LARGE SCALE GENOMIC DNA]</scope>
    <source>
        <strain evidence="3 4">KCTC 42399</strain>
    </source>
</reference>
<accession>A0A2H3P1K8</accession>
<evidence type="ECO:0000256" key="1">
    <source>
        <dbReference type="SAM" id="SignalP"/>
    </source>
</evidence>
<sequence length="207" mass="22749">MRRQGAIRQIALLALLGGSLMLTACVQDTSDAEEAAYNASVVAAQARVETSVEGLDVLRSSLARQIDDPDAVDQSTFARVCQPVGRRAQALAQENGWVVQQLAERNRNPAHTLDDEARTVHERFAENPDLQRVWHEDTVLNGTSGQRFFQRITVEETCLACHGPKGDRPAFVKSGYPNDRAYGFETGDLRGLYAVFVPDSLLTAAQH</sequence>
<feature type="signal peptide" evidence="1">
    <location>
        <begin position="1"/>
        <end position="24"/>
    </location>
</feature>
<dbReference type="InterPro" id="IPR021796">
    <property type="entry name" value="Tll0287-like_dom"/>
</dbReference>
<dbReference type="EMBL" id="PDEP01000001">
    <property type="protein sequence ID" value="PEN09460.1"/>
    <property type="molecule type" value="Genomic_DNA"/>
</dbReference>
<proteinExistence type="predicted"/>
<evidence type="ECO:0000313" key="4">
    <source>
        <dbReference type="Proteomes" id="UP000221024"/>
    </source>
</evidence>
<dbReference type="PROSITE" id="PS51257">
    <property type="entry name" value="PROKAR_LIPOPROTEIN"/>
    <property type="match status" value="1"/>
</dbReference>
<comment type="caution">
    <text evidence="3">The sequence shown here is derived from an EMBL/GenBank/DDBJ whole genome shotgun (WGS) entry which is preliminary data.</text>
</comment>
<dbReference type="OrthoDB" id="1494333at2"/>
<evidence type="ECO:0000313" key="3">
    <source>
        <dbReference type="EMBL" id="PEN09460.1"/>
    </source>
</evidence>
<feature type="domain" description="Tll0287-like" evidence="2">
    <location>
        <begin position="45"/>
        <end position="198"/>
    </location>
</feature>
<gene>
    <name evidence="3" type="ORF">CRI93_01665</name>
</gene>
<feature type="chain" id="PRO_5013581446" description="Tll0287-like domain-containing protein" evidence="1">
    <location>
        <begin position="25"/>
        <end position="207"/>
    </location>
</feature>
<dbReference type="Pfam" id="PF11845">
    <property type="entry name" value="Tll0287-like"/>
    <property type="match status" value="1"/>
</dbReference>
<keyword evidence="4" id="KW-1185">Reference proteome</keyword>